<keyword evidence="1" id="KW-0472">Membrane</keyword>
<keyword evidence="1" id="KW-0812">Transmembrane</keyword>
<feature type="transmembrane region" description="Helical" evidence="1">
    <location>
        <begin position="6"/>
        <end position="23"/>
    </location>
</feature>
<evidence type="ECO:0000256" key="1">
    <source>
        <dbReference type="SAM" id="Phobius"/>
    </source>
</evidence>
<protein>
    <recommendedName>
        <fullName evidence="4">DUF3784 domain-containing protein</fullName>
    </recommendedName>
</protein>
<dbReference type="RefSeq" id="WP_280103341.1">
    <property type="nucleotide sequence ID" value="NZ_CP122959.1"/>
</dbReference>
<name>A0AAF0GUK1_LATSK</name>
<feature type="transmembrane region" description="Helical" evidence="1">
    <location>
        <begin position="77"/>
        <end position="98"/>
    </location>
</feature>
<dbReference type="AlphaFoldDB" id="A0AAF0GUK1"/>
<evidence type="ECO:0000313" key="2">
    <source>
        <dbReference type="EMBL" id="WGI20112.1"/>
    </source>
</evidence>
<dbReference type="EMBL" id="CP122959">
    <property type="protein sequence ID" value="WGI20112.1"/>
    <property type="molecule type" value="Genomic_DNA"/>
</dbReference>
<keyword evidence="1" id="KW-1133">Transmembrane helix</keyword>
<gene>
    <name evidence="2" type="ORF">QBD03_05215</name>
</gene>
<feature type="transmembrane region" description="Helical" evidence="1">
    <location>
        <begin position="54"/>
        <end position="71"/>
    </location>
</feature>
<dbReference type="Proteomes" id="UP001179858">
    <property type="component" value="Chromosome"/>
</dbReference>
<sequence length="106" mass="12350">MTIFLTGIIFLFAILCIVLGIQFQRRRWLRLIAGNSFGDLPLEKSISVSQQTSWFMYLLGLFSLFICWWLNFSRNRMLLWIGIGIILLSCGVILIKAIKEWIKTGY</sequence>
<evidence type="ECO:0008006" key="4">
    <source>
        <dbReference type="Google" id="ProtNLM"/>
    </source>
</evidence>
<organism evidence="2 3">
    <name type="scientific">Latilactobacillus sakei</name>
    <name type="common">Lactobacillus sakei</name>
    <dbReference type="NCBI Taxonomy" id="1599"/>
    <lineage>
        <taxon>Bacteria</taxon>
        <taxon>Bacillati</taxon>
        <taxon>Bacillota</taxon>
        <taxon>Bacilli</taxon>
        <taxon>Lactobacillales</taxon>
        <taxon>Lactobacillaceae</taxon>
        <taxon>Latilactobacillus</taxon>
    </lineage>
</organism>
<evidence type="ECO:0000313" key="3">
    <source>
        <dbReference type="Proteomes" id="UP001179858"/>
    </source>
</evidence>
<proteinExistence type="predicted"/>
<accession>A0AAF0GUK1</accession>
<reference evidence="2" key="1">
    <citation type="submission" date="2023-04" db="EMBL/GenBank/DDBJ databases">
        <title>Novel strain of Lactilactobacillus sakei and use thereof.</title>
        <authorList>
            <person name="Kim S.Y."/>
        </authorList>
    </citation>
    <scope>NUCLEOTIDE SEQUENCE</scope>
    <source>
        <strain evidence="2">HUP1</strain>
    </source>
</reference>